<keyword evidence="1" id="KW-0732">Signal</keyword>
<feature type="signal peptide" evidence="1">
    <location>
        <begin position="1"/>
        <end position="17"/>
    </location>
</feature>
<evidence type="ECO:0000313" key="3">
    <source>
        <dbReference type="Proteomes" id="UP000234503"/>
    </source>
</evidence>
<organism evidence="2 3">
    <name type="scientific">Chimaeribacter coloradensis</name>
    <dbReference type="NCBI Taxonomy" id="2060068"/>
    <lineage>
        <taxon>Bacteria</taxon>
        <taxon>Pseudomonadati</taxon>
        <taxon>Pseudomonadota</taxon>
        <taxon>Gammaproteobacteria</taxon>
        <taxon>Enterobacterales</taxon>
        <taxon>Yersiniaceae</taxon>
        <taxon>Chimaeribacter</taxon>
    </lineage>
</organism>
<sequence>MWPALALLVACLLAGCAADTQPQHTAENFAGQNAEAGKLSEQALIMMHQGINRMAYQQQFLLLTRDSGIPPRQDLPLEHTVQRVAAARALQRYGEAMQALLRQERTPEATAAFNGLLDNTQLALGMFLPVMVTKQIRAMGETLGQRYYFQRKLTRVRLLMNAYQPVVGQLAGLLAEDFEANGSGYMALYLTSAAELRNTARQVLDDPQTGASRRRQALEALNDAEQAEAQGQALSTRMVGMVTSLYAAQQETLRNLDEPVDAHPALEEYSRRVSYAGRLMPLLSLPAQGEVNHE</sequence>
<dbReference type="Proteomes" id="UP000234503">
    <property type="component" value="Unassembled WGS sequence"/>
</dbReference>
<comment type="caution">
    <text evidence="2">The sequence shown here is derived from an EMBL/GenBank/DDBJ whole genome shotgun (WGS) entry which is preliminary data.</text>
</comment>
<evidence type="ECO:0008006" key="4">
    <source>
        <dbReference type="Google" id="ProtNLM"/>
    </source>
</evidence>
<evidence type="ECO:0000256" key="1">
    <source>
        <dbReference type="SAM" id="SignalP"/>
    </source>
</evidence>
<reference evidence="2 3" key="1">
    <citation type="submission" date="2017-12" db="EMBL/GenBank/DDBJ databases">
        <title>Characterization of six clinical isolates of Enterochimera gen. nov., a novel genus of the Yersiniaciae family and the three species Enterochimera arupensis sp. nov., Enterochimera coloradensis sp. nov, and Enterochimera californica sp. nov.</title>
        <authorList>
            <person name="Rossi A."/>
            <person name="Fisher M."/>
        </authorList>
    </citation>
    <scope>NUCLEOTIDE SEQUENCE [LARGE SCALE GENOMIC DNA]</scope>
    <source>
        <strain evidence="3">2016-Iso4</strain>
    </source>
</reference>
<name>A0A2N5EDG4_9GAMM</name>
<dbReference type="EMBL" id="PJZH01000001">
    <property type="protein sequence ID" value="PLR40579.1"/>
    <property type="molecule type" value="Genomic_DNA"/>
</dbReference>
<protein>
    <recommendedName>
        <fullName evidence="4">Lipoprotein</fullName>
    </recommendedName>
</protein>
<feature type="chain" id="PRO_5014917729" description="Lipoprotein" evidence="1">
    <location>
        <begin position="18"/>
        <end position="294"/>
    </location>
</feature>
<evidence type="ECO:0000313" key="2">
    <source>
        <dbReference type="EMBL" id="PLR40579.1"/>
    </source>
</evidence>
<gene>
    <name evidence="2" type="ORF">CYR32_02240</name>
</gene>
<dbReference type="AlphaFoldDB" id="A0A2N5EDG4"/>
<accession>A0A2N5EDG4</accession>
<proteinExistence type="predicted"/>
<keyword evidence="3" id="KW-1185">Reference proteome</keyword>